<organism evidence="11 12">
    <name type="scientific">Aspergillus niger</name>
    <dbReference type="NCBI Taxonomy" id="5061"/>
    <lineage>
        <taxon>Eukaryota</taxon>
        <taxon>Fungi</taxon>
        <taxon>Dikarya</taxon>
        <taxon>Ascomycota</taxon>
        <taxon>Pezizomycotina</taxon>
        <taxon>Eurotiomycetes</taxon>
        <taxon>Eurotiomycetidae</taxon>
        <taxon>Eurotiales</taxon>
        <taxon>Aspergillaceae</taxon>
        <taxon>Aspergillus</taxon>
        <taxon>Aspergillus subgen. Circumdati</taxon>
    </lineage>
</organism>
<evidence type="ECO:0000259" key="8">
    <source>
        <dbReference type="Pfam" id="PF12340"/>
    </source>
</evidence>
<evidence type="ECO:0000313" key="11">
    <source>
        <dbReference type="EMBL" id="GAQ47640.1"/>
    </source>
</evidence>
<dbReference type="EMBL" id="BCMY01000033">
    <property type="protein sequence ID" value="GAQ47640.1"/>
    <property type="molecule type" value="Genomic_DNA"/>
</dbReference>
<evidence type="ECO:0000256" key="5">
    <source>
        <dbReference type="ARBA" id="ARBA00022801"/>
    </source>
</evidence>
<feature type="region of interest" description="Disordered" evidence="7">
    <location>
        <begin position="1828"/>
        <end position="1866"/>
    </location>
</feature>
<dbReference type="VEuPathDB" id="FungiDB:An08g08230"/>
<dbReference type="InterPro" id="IPR027417">
    <property type="entry name" value="P-loop_NTPase"/>
</dbReference>
<keyword evidence="5" id="KW-0378">Hydrolase</keyword>
<dbReference type="PANTHER" id="PTHR13367:SF33">
    <property type="entry name" value="P-LOOP CONTAINING NUCLEOSIDE TRIPHOSPHATE HYDROLASE PROTEIN"/>
    <property type="match status" value="1"/>
</dbReference>
<dbReference type="OMA" id="DIMHTPM"/>
<keyword evidence="3" id="KW-0645">Protease</keyword>
<dbReference type="InterPro" id="IPR046541">
    <property type="entry name" value="DUF6606"/>
</dbReference>
<dbReference type="SUPFAM" id="SSF52540">
    <property type="entry name" value="P-loop containing nucleoside triphosphate hydrolases"/>
    <property type="match status" value="1"/>
</dbReference>
<dbReference type="VEuPathDB" id="FungiDB:M747DRAFT_371911"/>
<evidence type="ECO:0000313" key="12">
    <source>
        <dbReference type="Proteomes" id="UP000068243"/>
    </source>
</evidence>
<proteinExistence type="predicted"/>
<comment type="catalytic activity">
    <reaction evidence="1">
        <text>Thiol-dependent hydrolysis of ester, thioester, amide, peptide and isopeptide bonds formed by the C-terminal Gly of ubiquitin (a 76-residue protein attached to proteins as an intracellular targeting signal).</text>
        <dbReference type="EC" id="3.4.19.12"/>
    </reaction>
</comment>
<evidence type="ECO:0000256" key="3">
    <source>
        <dbReference type="ARBA" id="ARBA00022670"/>
    </source>
</evidence>
<dbReference type="VEuPathDB" id="FungiDB:ATCC64974_100080"/>
<dbReference type="EC" id="3.4.19.12" evidence="2"/>
<accession>A0A100IUL2</accession>
<evidence type="ECO:0000259" key="10">
    <source>
        <dbReference type="Pfam" id="PF20255"/>
    </source>
</evidence>
<sequence>MSVAETLKDVFNHIALPPKLPGKKDREPEKVERELIIRLRYAVQTLCHVADDALKPVWESIIATLDTCSVVNQNGIVNKGALLDALGALQPGGAVIVNIGEQNAALLIRMPQSGDNVIIEAFETSASAEQTLAAPGALRWTFPGTAASLPVEEFRNPVLQDSLTDFLEKTSTEQLERFAAKARKAGKEVVERRDTVDPAIVTDFLITLLEINGSHICPPALQKRVKDDVCWDDAELPWRRCPLWLVLRVSIQRLLYLHLGSDLGRLQYKYLLCIVLAQLLENLVERRVLEPGQWSWLNTKLCRRLAKLQTESQTSSTAVRTSHAHLSRTLDPICQQSVTAARNAINGEWEAFKKHTKRKIPQLPHHAENRDLYLSLPNSISYLQRVTSLSRPAVRGTQSVKPADLSGKIGDNTDDQFVSLAKKYSEIAITELDIELGKHKTARSKKEGEEVCIGIAHQLERYLDIAGQSHERDQEQMSVLILNVFELWVDMDKCATNAYPLLLEYHPAFCPELLDVLLLSRLIDLERLNKAQTYLQGRCTAATRGSMTIFTDPSPGCFADRFLELPIGRDLLRLQNIIETASSGARDRKESELTSVNQKFKSLTEDKDNSACTQRRHTDGTHDIRGCRHCYYIRCRRRLQITVHEDYLPTDDRLYEKRAIVFELGIPKAFAAYRSATWTIINRIGPPKNATAAESPQVMLQGHAPLSSYMKTRSKGGISLASRTKSHLSTHYKWKALPASTKSILRPFGLNFLYYDSDRRIWANDKLEPLTFAHHFVLTLPPDLPFAGLYSSSDFAPDGPGPSSYEAIAKMRECPPTVTVHEFLAHQNLMSGKHSRWLSILTELGSSNINISSLDAMTLLRHLALQVGPKSQDDDPLRVIHGVFKDLRFCQRLIEQVDQHASIIAPNWREVTYMESLLTLTIQVYNLGCQASRVEAENLLLKIRRITLEWINHLRIEIRNALQTDVAERAARYCVLAALLCRRTFLPLAYVGRTLDSGSFQCFIEATLAMQESVVVDMKKFDHFTRNMLVRDIKASVRLRPIMQRAVQMHPGSIACAINNVWLRSRDYTPWESLPRPYELWITAESKSTEHTVPQVFHLHLLEGHFLVDGRPLGKLPADIRDSEILKELFGNQRLTAFPSDRPGMSYTLAINKEGHQIHLGRRGQDLVIQATTEDSRLLELVPRTIFEKGQIPDLPVPLVRDCVHWIDLGTGIIEARRMPAIWRRRPSNWLINIRTRRAHRNVSTLIDPHSQLAKAVASIFLHFEEPSMLTIYQPLRRALSVELKRMNLRFQVNKKRRLLGCQQLNAEIDPNQDAGTLYGLESMLVLRNVHNRSQRSIIIPLGRTSHRRYGIHVQVRKQNDGEYGRYMIDDVLGRVHGPIEPRLLYNLAQSHALTSFVIPDPLTNRTGTEEALSILESSYSLPWSPLSSNVIDVLHDISHLTPLRQYYPKGVKRLQLVKWDEELTASTQHEAYRLAIDSILTRSQKLSKFQIEGTPYQPQNPMNEPHLSERARWRRSLYERSGVSCQPISRPHDVPYFSRAGNSTPTCISNVREIVTLLRERPPVIRTTHKLAGILKKWPYIRGFNDTFTPTSIQEMLSLDLAPNFGMLVRLCTEYEPQDAYRLMFHLGLISYGNVVNMKMARVLVAFFILSDLKELDLPSYASFENFPDDGPPDVETLITLARPFCKQYQSPVGQGNKLQKNKQARYTDIEAERANHETQCMAESQSFALSLLKEWPSSRPSYISFSGNLLDVNSAIDAVSPDWLRRYKNLRLSGLVKNIQKILNAYSALVNNFDDAPTEAKPELFRSQLRTTPRVKLQLDQDLIRKPGPEGWSSSSCPPQMNQRQTARHPSSTKHTPLSASKEHTKPEIIELEEIVRQIANSGCSVRSTYGQDLQLSIAALREKNEQPMEPRESVTSYLVEMAKYDEEIEKAHSVVRHFYHQICEKLSAGDTRVFWLQQCNIWPCITPRTILQQLRTTTCVEYGPNMKLALISYGLAIVNLQRLIRMKELFAKSDQSRLEQEQKYPSHAIWDYLKYPDWILLEIDGNMQIRPEQVTVALEMVSPTSGSNSVLQMNMGQGKTSVIMPMVACALADGNNLLRLLVPKALTTQTAQVLQSRLGGLVGRELMHIPFSRRTPTTIELVREYRSLHEKICSRAGVILSIPEHSLSFKLSGLQRVSDLKLVEAAEMIATQNWIDHVGRDVLDECDYTLAVKTQLIYPSGTQLAVDGHPDRWEVIMAVLGLVAQHVRDLASAFPQSIDLVERPLASFPLVFLLRRDVEVALSERIVHEICSGYSSVLPIQSWTVGDQDFIKQFISRENLDASATQWIESLFQDAPGACKRAYLLRGLIVHRILLLCLKKRWNVQYGLHPRRDPMAVPFQAKGIPSDYAEWGHPDVAILFTCLAFYQEGLSQEQCRRCLQAVLKSDDPATEYDRWTQTSTELPEVLRHWNLINVDDQGQVAEFWYHMRLSMVVINYFLRHFVFPVHAKQFAIKLQASGWDVPFNDCNTAAKRTGLTTGFSGTNDNRRLLPLTIKQHDLPELLHTNAEVLTYLLQSRNREYKHAVTNGRRRSEAELLSDLADSKIRVLIDAGAFILEMDNLTVVKTWLEKDTAPQAAVYFDTDNKPWVWYRIGRKSPLLATPYADNLQDCLIYLDEAHTRGTDLKLPADAKGALTLGLNQTKDKTVQAAMRLRQLGTTQSVTFIAPPEVHQSILDVNQKNHSDKIDSSNVVYWLLYQTCANNAELEPLFHSQGVDFCRRVQAASEFPDFVQNKTHREKYMEILQQSEQQTLEQLYKPRLCGSSDEERGLLAALPPATGRVAEFLEQLDHRRSESDLLQSTIASSALEEVEQEREVAYEIEEEREVQRPQRLKAYGFPGLHPALSHFAKTGQLQGSGTVTAASVLHGTQLSKKFGIKSSGLLPHLLVSVEFTRTVISKYKTSDEFTRPVNWLLCNTESEIAVVIIPEEAEALIPILRTCGASSTHLITYAAPVTRRMLHFELLDYYSIPPLSSTHALPSWLSFELGILAGRLYFGYAEYKGIMEQLQLGPDWLDVSKLASRELTNKMGFLQEWLALRRQGQDISHTPMGYICQRRPLRVDHPFFAEVNAQNGPSHILRSSGYKSGAKEEEYYDSDEDDMGGYEVVEDETFQDDHEQEDVEGAEYDKVDELNHKDIEDGEDCQDGEERNCQLQ</sequence>
<evidence type="ECO:0000256" key="1">
    <source>
        <dbReference type="ARBA" id="ARBA00000707"/>
    </source>
</evidence>
<dbReference type="InterPro" id="IPR051346">
    <property type="entry name" value="OTU_Deubiquitinase"/>
</dbReference>
<dbReference type="GO" id="GO:0006508">
    <property type="term" value="P:proteolysis"/>
    <property type="evidence" value="ECO:0007669"/>
    <property type="project" value="UniProtKB-KW"/>
</dbReference>
<keyword evidence="4" id="KW-0833">Ubl conjugation pathway</keyword>
<dbReference type="Pfam" id="PF20255">
    <property type="entry name" value="DUF6606"/>
    <property type="match status" value="1"/>
</dbReference>
<evidence type="ECO:0000256" key="2">
    <source>
        <dbReference type="ARBA" id="ARBA00012759"/>
    </source>
</evidence>
<dbReference type="PANTHER" id="PTHR13367">
    <property type="entry name" value="UBIQUITIN THIOESTERASE"/>
    <property type="match status" value="1"/>
</dbReference>
<name>A0A100IUL2_ASPNG</name>
<protein>
    <recommendedName>
        <fullName evidence="2">ubiquitinyl hydrolase 1</fullName>
        <ecNumber evidence="2">3.4.19.12</ecNumber>
    </recommendedName>
</protein>
<evidence type="ECO:0000256" key="6">
    <source>
        <dbReference type="ARBA" id="ARBA00022807"/>
    </source>
</evidence>
<feature type="compositionally biased region" description="Polar residues" evidence="7">
    <location>
        <begin position="1834"/>
        <end position="1861"/>
    </location>
</feature>
<dbReference type="GO" id="GO:0004843">
    <property type="term" value="F:cysteine-type deubiquitinase activity"/>
    <property type="evidence" value="ECO:0007669"/>
    <property type="project" value="UniProtKB-EC"/>
</dbReference>
<dbReference type="Pfam" id="PF12340">
    <property type="entry name" value="DUF3638"/>
    <property type="match status" value="1"/>
</dbReference>
<dbReference type="InterPro" id="IPR022105">
    <property type="entry name" value="DUF3645"/>
</dbReference>
<dbReference type="VEuPathDB" id="FungiDB:ASPNIDRAFT2_1097850"/>
<feature type="domain" description="DUF3645" evidence="9">
    <location>
        <begin position="2372"/>
        <end position="2404"/>
    </location>
</feature>
<feature type="domain" description="DUF3638" evidence="8">
    <location>
        <begin position="2030"/>
        <end position="2253"/>
    </location>
</feature>
<keyword evidence="6" id="KW-0788">Thiol protease</keyword>
<feature type="compositionally biased region" description="Basic and acidic residues" evidence="7">
    <location>
        <begin position="3164"/>
        <end position="3176"/>
    </location>
</feature>
<gene>
    <name evidence="11" type="ORF">ABL_10301</name>
</gene>
<feature type="domain" description="DUF6606" evidence="10">
    <location>
        <begin position="10"/>
        <end position="281"/>
    </location>
</feature>
<reference evidence="12" key="1">
    <citation type="journal article" date="2016" name="Genome Announc.">
        <title>Draft genome sequence of Aspergillus niger strain An76.</title>
        <authorList>
            <person name="Gong W."/>
            <person name="Cheng Z."/>
            <person name="Zhang H."/>
            <person name="Liu L."/>
            <person name="Gao P."/>
            <person name="Wang L."/>
        </authorList>
    </citation>
    <scope>NUCLEOTIDE SEQUENCE [LARGE SCALE GENOMIC DNA]</scope>
    <source>
        <strain evidence="12">An76</strain>
    </source>
</reference>
<feature type="region of interest" description="Disordered" evidence="7">
    <location>
        <begin position="3117"/>
        <end position="3193"/>
    </location>
</feature>
<evidence type="ECO:0000256" key="7">
    <source>
        <dbReference type="SAM" id="MobiDB-lite"/>
    </source>
</evidence>
<feature type="compositionally biased region" description="Acidic residues" evidence="7">
    <location>
        <begin position="3131"/>
        <end position="3163"/>
    </location>
</feature>
<evidence type="ECO:0000256" key="4">
    <source>
        <dbReference type="ARBA" id="ARBA00022786"/>
    </source>
</evidence>
<dbReference type="Pfam" id="PF12359">
    <property type="entry name" value="DUF3645"/>
    <property type="match status" value="1"/>
</dbReference>
<evidence type="ECO:0000259" key="9">
    <source>
        <dbReference type="Pfam" id="PF12359"/>
    </source>
</evidence>
<dbReference type="OrthoDB" id="3182339at2759"/>
<dbReference type="InterPro" id="IPR022099">
    <property type="entry name" value="DUF3638"/>
</dbReference>
<dbReference type="Proteomes" id="UP000068243">
    <property type="component" value="Unassembled WGS sequence"/>
</dbReference>
<comment type="caution">
    <text evidence="11">The sequence shown here is derived from an EMBL/GenBank/DDBJ whole genome shotgun (WGS) entry which is preliminary data.</text>
</comment>